<dbReference type="EMBL" id="CAJOBJ010037448">
    <property type="protein sequence ID" value="CAF4307964.1"/>
    <property type="molecule type" value="Genomic_DNA"/>
</dbReference>
<protein>
    <submittedName>
        <fullName evidence="1">Uncharacterized protein</fullName>
    </submittedName>
</protein>
<dbReference type="EMBL" id="CAJOBI010205562">
    <property type="protein sequence ID" value="CAF5004014.1"/>
    <property type="molecule type" value="Genomic_DNA"/>
</dbReference>
<accession>A0A8S2TTJ3</accession>
<proteinExistence type="predicted"/>
<dbReference type="Proteomes" id="UP000681720">
    <property type="component" value="Unassembled WGS sequence"/>
</dbReference>
<comment type="caution">
    <text evidence="1">The sequence shown here is derived from an EMBL/GenBank/DDBJ whole genome shotgun (WGS) entry which is preliminary data.</text>
</comment>
<organism evidence="1 3">
    <name type="scientific">Rotaria magnacalcarata</name>
    <dbReference type="NCBI Taxonomy" id="392030"/>
    <lineage>
        <taxon>Eukaryota</taxon>
        <taxon>Metazoa</taxon>
        <taxon>Spiralia</taxon>
        <taxon>Gnathifera</taxon>
        <taxon>Rotifera</taxon>
        <taxon>Eurotatoria</taxon>
        <taxon>Bdelloidea</taxon>
        <taxon>Philodinida</taxon>
        <taxon>Philodinidae</taxon>
        <taxon>Rotaria</taxon>
    </lineage>
</organism>
<evidence type="ECO:0000313" key="3">
    <source>
        <dbReference type="Proteomes" id="UP000681720"/>
    </source>
</evidence>
<dbReference type="AlphaFoldDB" id="A0A8S2TTJ3"/>
<sequence>MDTRVDELNALIRSSKEALDNQDSIVQQLDKHLNELSRSGTGE</sequence>
<feature type="non-terminal residue" evidence="1">
    <location>
        <position position="43"/>
    </location>
</feature>
<gene>
    <name evidence="1" type="ORF">GIL414_LOCUS26141</name>
    <name evidence="2" type="ORF">SMN809_LOCUS56877</name>
</gene>
<evidence type="ECO:0000313" key="1">
    <source>
        <dbReference type="EMBL" id="CAF4307964.1"/>
    </source>
</evidence>
<evidence type="ECO:0000313" key="2">
    <source>
        <dbReference type="EMBL" id="CAF5004014.1"/>
    </source>
</evidence>
<reference evidence="1" key="1">
    <citation type="submission" date="2021-02" db="EMBL/GenBank/DDBJ databases">
        <authorList>
            <person name="Nowell W R."/>
        </authorList>
    </citation>
    <scope>NUCLEOTIDE SEQUENCE</scope>
</reference>
<dbReference type="Proteomes" id="UP000676336">
    <property type="component" value="Unassembled WGS sequence"/>
</dbReference>
<name>A0A8S2TTJ3_9BILA</name>